<name>A0A3B7MXK8_9BACT</name>
<evidence type="ECO:0000313" key="1">
    <source>
        <dbReference type="EMBL" id="AXY77959.1"/>
    </source>
</evidence>
<reference evidence="1 2" key="1">
    <citation type="submission" date="2018-09" db="EMBL/GenBank/DDBJ databases">
        <title>Genome sequencing of strain 6GH32-13.</title>
        <authorList>
            <person name="Weon H.-Y."/>
            <person name="Heo J."/>
            <person name="Kwon S.-W."/>
        </authorList>
    </citation>
    <scope>NUCLEOTIDE SEQUENCE [LARGE SCALE GENOMIC DNA]</scope>
    <source>
        <strain evidence="1 2">5GH32-13</strain>
    </source>
</reference>
<proteinExistence type="predicted"/>
<gene>
    <name evidence="1" type="ORF">D3H65_29945</name>
</gene>
<accession>A0A3B7MXK8</accession>
<dbReference type="RefSeq" id="WP_119053832.1">
    <property type="nucleotide sequence ID" value="NZ_CP032157.1"/>
</dbReference>
<protein>
    <submittedName>
        <fullName evidence="1">Uncharacterized protein</fullName>
    </submittedName>
</protein>
<dbReference type="EMBL" id="CP032157">
    <property type="protein sequence ID" value="AXY77959.1"/>
    <property type="molecule type" value="Genomic_DNA"/>
</dbReference>
<dbReference type="Proteomes" id="UP000263900">
    <property type="component" value="Chromosome"/>
</dbReference>
<dbReference type="OrthoDB" id="853418at2"/>
<keyword evidence="2" id="KW-1185">Reference proteome</keyword>
<sequence length="96" mass="11557">MPTRKKKSTKPGKTSALPELTQQHFLKLLEQFFENYHLNEVDQHLWDWLVAALTREHCIYSSATERANLIFLYENLKDLFKELWRLHNNRQHKAAH</sequence>
<dbReference type="AlphaFoldDB" id="A0A3B7MXK8"/>
<evidence type="ECO:0000313" key="2">
    <source>
        <dbReference type="Proteomes" id="UP000263900"/>
    </source>
</evidence>
<dbReference type="KEGG" id="pseg:D3H65_29945"/>
<organism evidence="1 2">
    <name type="scientific">Paraflavitalea soli</name>
    <dbReference type="NCBI Taxonomy" id="2315862"/>
    <lineage>
        <taxon>Bacteria</taxon>
        <taxon>Pseudomonadati</taxon>
        <taxon>Bacteroidota</taxon>
        <taxon>Chitinophagia</taxon>
        <taxon>Chitinophagales</taxon>
        <taxon>Chitinophagaceae</taxon>
        <taxon>Paraflavitalea</taxon>
    </lineage>
</organism>